<sequence length="55" mass="6334">MKMTCKDELVAIIEPPQEIEVVIEKVEIVKLDDEKCDQKIPTLEELKTFYNIGAL</sequence>
<protein>
    <submittedName>
        <fullName evidence="1">Uncharacterized protein</fullName>
    </submittedName>
</protein>
<dbReference type="EMBL" id="BK032563">
    <property type="protein sequence ID" value="DAF48138.1"/>
    <property type="molecule type" value="Genomic_DNA"/>
</dbReference>
<reference evidence="1" key="1">
    <citation type="journal article" date="2021" name="Proc. Natl. Acad. Sci. U.S.A.">
        <title>A Catalog of Tens of Thousands of Viruses from Human Metagenomes Reveals Hidden Associations with Chronic Diseases.</title>
        <authorList>
            <person name="Tisza M.J."/>
            <person name="Buck C.B."/>
        </authorList>
    </citation>
    <scope>NUCLEOTIDE SEQUENCE</scope>
    <source>
        <strain evidence="1">CtVKV3</strain>
    </source>
</reference>
<accession>A0A8S5SBQ4</accession>
<proteinExistence type="predicted"/>
<name>A0A8S5SBQ4_9CAUD</name>
<evidence type="ECO:0000313" key="1">
    <source>
        <dbReference type="EMBL" id="DAF48138.1"/>
    </source>
</evidence>
<organism evidence="1">
    <name type="scientific">Myoviridae sp. ctVKV3</name>
    <dbReference type="NCBI Taxonomy" id="2827688"/>
    <lineage>
        <taxon>Viruses</taxon>
        <taxon>Duplodnaviria</taxon>
        <taxon>Heunggongvirae</taxon>
        <taxon>Uroviricota</taxon>
        <taxon>Caudoviricetes</taxon>
    </lineage>
</organism>